<comment type="subcellular location">
    <subcellularLocation>
        <location evidence="1 8">Cell membrane</location>
        <topology evidence="1 8">Multi-pass membrane protein</topology>
    </subcellularLocation>
</comment>
<accession>A0ABY8BRR6</accession>
<protein>
    <recommendedName>
        <fullName evidence="8">Probable membrane transporter protein</fullName>
    </recommendedName>
</protein>
<feature type="transmembrane region" description="Helical" evidence="8">
    <location>
        <begin position="91"/>
        <end position="110"/>
    </location>
</feature>
<feature type="transmembrane region" description="Helical" evidence="8">
    <location>
        <begin position="146"/>
        <end position="172"/>
    </location>
</feature>
<evidence type="ECO:0000256" key="3">
    <source>
        <dbReference type="ARBA" id="ARBA00022448"/>
    </source>
</evidence>
<feature type="transmembrane region" description="Helical" evidence="8">
    <location>
        <begin position="246"/>
        <end position="264"/>
    </location>
</feature>
<dbReference type="EMBL" id="CP113162">
    <property type="protein sequence ID" value="WEF52271.1"/>
    <property type="molecule type" value="Genomic_DNA"/>
</dbReference>
<dbReference type="Proteomes" id="UP001213907">
    <property type="component" value="Chromosome"/>
</dbReference>
<evidence type="ECO:0000256" key="2">
    <source>
        <dbReference type="ARBA" id="ARBA00009142"/>
    </source>
</evidence>
<feature type="transmembrane region" description="Helical" evidence="8">
    <location>
        <begin position="213"/>
        <end position="234"/>
    </location>
</feature>
<feature type="transmembrane region" description="Helical" evidence="8">
    <location>
        <begin position="23"/>
        <end position="54"/>
    </location>
</feature>
<evidence type="ECO:0000313" key="10">
    <source>
        <dbReference type="Proteomes" id="UP001213907"/>
    </source>
</evidence>
<sequence length="269" mass="28922">MSVTSTLYPAPAAVNVRAMIDPILIAIALVFMLAGFVKGVIGMGLPTVAIGLLATRMPPAHAIAIVIGPAIITNLWQTFGGPYFFRIVRRLWPLLLACCLGVWSGADFLSGPFAPYGTILLGLLLIVYSVISLRRPQFHVAKGKEGWIGAICGYLSGLIAAATGVQVIPAMPFIHALGMERDEFIQALGVFFTTSTVAMLFNLRSGGFLTADIALPATLGLIAALIGMYLGQVLRLRMPPETFRRWFLYSMIALGAYLAIDKIVQLNLI</sequence>
<dbReference type="InterPro" id="IPR052017">
    <property type="entry name" value="TSUP"/>
</dbReference>
<feature type="transmembrane region" description="Helical" evidence="8">
    <location>
        <begin position="184"/>
        <end position="201"/>
    </location>
</feature>
<keyword evidence="10" id="KW-1185">Reference proteome</keyword>
<comment type="similarity">
    <text evidence="2 8">Belongs to the 4-toluene sulfonate uptake permease (TSUP) (TC 2.A.102) family.</text>
</comment>
<dbReference type="PANTHER" id="PTHR30269:SF32">
    <property type="entry name" value="MEMBRANE TRANSPORTER PROTEIN-RELATED"/>
    <property type="match status" value="1"/>
</dbReference>
<evidence type="ECO:0000256" key="7">
    <source>
        <dbReference type="ARBA" id="ARBA00023136"/>
    </source>
</evidence>
<dbReference type="InterPro" id="IPR002781">
    <property type="entry name" value="TM_pro_TauE-like"/>
</dbReference>
<dbReference type="Pfam" id="PF01925">
    <property type="entry name" value="TauE"/>
    <property type="match status" value="1"/>
</dbReference>
<keyword evidence="7 8" id="KW-0472">Membrane</keyword>
<gene>
    <name evidence="9" type="ORF">AFIC_000749</name>
</gene>
<evidence type="ECO:0000313" key="9">
    <source>
        <dbReference type="EMBL" id="WEF52271.1"/>
    </source>
</evidence>
<keyword evidence="5 8" id="KW-0812">Transmembrane</keyword>
<keyword evidence="4 8" id="KW-1003">Cell membrane</keyword>
<evidence type="ECO:0000256" key="4">
    <source>
        <dbReference type="ARBA" id="ARBA00022475"/>
    </source>
</evidence>
<organism evidence="9 10">
    <name type="scientific">Afipia carboxydohydrogena</name>
    <name type="common">Pseudomonas carboxydohydrogena</name>
    <dbReference type="NCBI Taxonomy" id="290"/>
    <lineage>
        <taxon>Bacteria</taxon>
        <taxon>Pseudomonadati</taxon>
        <taxon>Pseudomonadota</taxon>
        <taxon>Alphaproteobacteria</taxon>
        <taxon>Hyphomicrobiales</taxon>
        <taxon>Nitrobacteraceae</taxon>
        <taxon>Afipia</taxon>
    </lineage>
</organism>
<name>A0ABY8BRR6_AFICR</name>
<reference evidence="9 10" key="1">
    <citation type="submission" date="2022-11" db="EMBL/GenBank/DDBJ databases">
        <authorList>
            <person name="Siebert D."/>
            <person name="Busche T."/>
            <person name="Saydam E."/>
            <person name="Kalinowski J."/>
            <person name="Ruckert C."/>
            <person name="Blombach B."/>
        </authorList>
    </citation>
    <scope>NUCLEOTIDE SEQUENCE [LARGE SCALE GENOMIC DNA]</scope>
    <source>
        <strain evidence="9 10">DSM 1083</strain>
    </source>
</reference>
<keyword evidence="3" id="KW-0813">Transport</keyword>
<evidence type="ECO:0000256" key="1">
    <source>
        <dbReference type="ARBA" id="ARBA00004651"/>
    </source>
</evidence>
<evidence type="ECO:0000256" key="5">
    <source>
        <dbReference type="ARBA" id="ARBA00022692"/>
    </source>
</evidence>
<evidence type="ECO:0000256" key="8">
    <source>
        <dbReference type="RuleBase" id="RU363041"/>
    </source>
</evidence>
<dbReference type="PANTHER" id="PTHR30269">
    <property type="entry name" value="TRANSMEMBRANE PROTEIN YFCA"/>
    <property type="match status" value="1"/>
</dbReference>
<keyword evidence="6 8" id="KW-1133">Transmembrane helix</keyword>
<feature type="transmembrane region" description="Helical" evidence="8">
    <location>
        <begin position="60"/>
        <end position="79"/>
    </location>
</feature>
<evidence type="ECO:0000256" key="6">
    <source>
        <dbReference type="ARBA" id="ARBA00022989"/>
    </source>
</evidence>
<proteinExistence type="inferred from homology"/>
<feature type="transmembrane region" description="Helical" evidence="8">
    <location>
        <begin position="116"/>
        <end position="134"/>
    </location>
</feature>